<dbReference type="Pfam" id="PF00168">
    <property type="entry name" value="C2"/>
    <property type="match status" value="1"/>
</dbReference>
<evidence type="ECO:0000259" key="3">
    <source>
        <dbReference type="PROSITE" id="PS50008"/>
    </source>
</evidence>
<reference evidence="5" key="1">
    <citation type="submission" date="2003-08" db="EMBL/GenBank/DDBJ databases">
        <authorList>
            <person name="Birren B."/>
            <person name="Nusbaum C."/>
            <person name="Abebe A."/>
            <person name="Abouelleil A."/>
            <person name="Adekoya E."/>
            <person name="Ait-zahra M."/>
            <person name="Allen N."/>
            <person name="Allen T."/>
            <person name="An P."/>
            <person name="Anderson M."/>
            <person name="Anderson S."/>
            <person name="Arachchi H."/>
            <person name="Armbruster J."/>
            <person name="Bachantsang P."/>
            <person name="Baldwin J."/>
            <person name="Barry A."/>
            <person name="Bayul T."/>
            <person name="Blitshsteyn B."/>
            <person name="Bloom T."/>
            <person name="Blye J."/>
            <person name="Boguslavskiy L."/>
            <person name="Borowsky M."/>
            <person name="Boukhgalter B."/>
            <person name="Brunache A."/>
            <person name="Butler J."/>
            <person name="Calixte N."/>
            <person name="Calvo S."/>
            <person name="Camarata J."/>
            <person name="Campo K."/>
            <person name="Chang J."/>
            <person name="Cheshatsang Y."/>
            <person name="Citroen M."/>
            <person name="Collymore A."/>
            <person name="Considine T."/>
            <person name="Cook A."/>
            <person name="Cooke P."/>
            <person name="Corum B."/>
            <person name="Cuomo C."/>
            <person name="David R."/>
            <person name="Dawoe T."/>
            <person name="Degray S."/>
            <person name="Dodge S."/>
            <person name="Dooley K."/>
            <person name="Dorje P."/>
            <person name="Dorjee K."/>
            <person name="Dorris L."/>
            <person name="Duffey N."/>
            <person name="Dupes A."/>
            <person name="Elkins T."/>
            <person name="Engels R."/>
            <person name="Erickson J."/>
            <person name="Farina A."/>
            <person name="Faro S."/>
            <person name="Ferreira P."/>
            <person name="Fischer H."/>
            <person name="Fitzgerald M."/>
            <person name="Foley K."/>
            <person name="Gage D."/>
            <person name="Galagan J."/>
            <person name="Gearin G."/>
            <person name="Gnerre S."/>
            <person name="Gnirke A."/>
            <person name="Goyette A."/>
            <person name="Graham J."/>
            <person name="Grandbois E."/>
            <person name="Gyaltsen K."/>
            <person name="Hafez N."/>
            <person name="Hagopian D."/>
            <person name="Hagos B."/>
            <person name="Hall J."/>
            <person name="Hatcher B."/>
            <person name="Heller A."/>
            <person name="Higgins H."/>
            <person name="Honan T."/>
            <person name="Horn A."/>
            <person name="Houde N."/>
            <person name="Hughes L."/>
            <person name="Hulme W."/>
            <person name="Husby E."/>
            <person name="Iliev I."/>
            <person name="Jaffe D."/>
            <person name="Jones C."/>
            <person name="Kamal M."/>
            <person name="Kamat A."/>
            <person name="Kamvysselis M."/>
            <person name="Karlsson E."/>
            <person name="Kells C."/>
            <person name="Kieu A."/>
            <person name="Kisner P."/>
            <person name="Kodira C."/>
            <person name="Kulbokas E."/>
            <person name="Labutti K."/>
            <person name="Lama D."/>
            <person name="Landers T."/>
            <person name="Leger J."/>
            <person name="Levine S."/>
            <person name="Lewis D."/>
            <person name="Lewis T."/>
            <person name="Lindblad-toh K."/>
            <person name="Liu X."/>
            <person name="Lokyitsang T."/>
            <person name="Lokyitsang Y."/>
            <person name="Lucien O."/>
            <person name="Lui A."/>
            <person name="Ma L.J."/>
            <person name="Mabbitt R."/>
            <person name="Macdonald J."/>
            <person name="Maclean C."/>
            <person name="Major J."/>
            <person name="Manning J."/>
            <person name="Marabella R."/>
            <person name="Maru K."/>
            <person name="Matthews C."/>
            <person name="Mauceli E."/>
            <person name="Mccarthy M."/>
            <person name="Mcdonough S."/>
            <person name="Mcghee T."/>
            <person name="Meldrim J."/>
            <person name="Meneus L."/>
            <person name="Mesirov J."/>
            <person name="Mihalev A."/>
            <person name="Mihova T."/>
            <person name="Mikkelsen T."/>
            <person name="Mlenga V."/>
            <person name="Moru K."/>
            <person name="Mozes J."/>
            <person name="Mulrain L."/>
            <person name="Munson G."/>
            <person name="Naylor J."/>
            <person name="Newes C."/>
            <person name="Nguyen C."/>
            <person name="Nguyen N."/>
            <person name="Nguyen T."/>
            <person name="Nicol R."/>
            <person name="Nielsen C."/>
            <person name="Nizzari M."/>
            <person name="Norbu C."/>
            <person name="Norbu N."/>
            <person name="O'donnell P."/>
            <person name="Okoawo O."/>
            <person name="O'leary S."/>
            <person name="Omotosho B."/>
            <person name="O'neill K."/>
            <person name="Osman S."/>
            <person name="Parker S."/>
            <person name="Perrin D."/>
            <person name="Phunkhang P."/>
            <person name="Piqani B."/>
            <person name="Purcell S."/>
            <person name="Rachupka T."/>
            <person name="Ramasamy U."/>
            <person name="Rameau R."/>
            <person name="Ray V."/>
            <person name="Raymond C."/>
            <person name="Retta R."/>
            <person name="Richardson S."/>
            <person name="Rise C."/>
            <person name="Rodriguez J."/>
            <person name="Rogers J."/>
            <person name="Rogov P."/>
            <person name="Rutman M."/>
            <person name="Schupbach R."/>
            <person name="Seaman C."/>
            <person name="Settipalli S."/>
            <person name="Sharpe T."/>
            <person name="Sheridan J."/>
            <person name="Sherpa N."/>
            <person name="Shi J."/>
            <person name="Smirnov S."/>
            <person name="Smith C."/>
            <person name="Sougnez C."/>
            <person name="Spencer B."/>
            <person name="Stalker J."/>
            <person name="Stange-thomann N."/>
            <person name="Stavropoulos S."/>
            <person name="Stetson K."/>
            <person name="Stone C."/>
            <person name="Stone S."/>
            <person name="Stubbs M."/>
            <person name="Talamas J."/>
            <person name="Tchuinga P."/>
            <person name="Tenzing P."/>
            <person name="Tesfaye S."/>
            <person name="Theodore J."/>
            <person name="Thoulutsang Y."/>
            <person name="Topham K."/>
            <person name="Towey S."/>
            <person name="Tsamla T."/>
            <person name="Tsomo N."/>
            <person name="Vallee D."/>
            <person name="Vassiliev H."/>
            <person name="Venkataraman V."/>
            <person name="Vinson J."/>
            <person name="Vo A."/>
            <person name="Wade C."/>
            <person name="Wang S."/>
            <person name="Wangchuk T."/>
            <person name="Wangdi T."/>
            <person name="Whittaker C."/>
            <person name="Wilkinson J."/>
            <person name="Wu Y."/>
            <person name="Wyman D."/>
            <person name="Yadav S."/>
            <person name="Yang S."/>
            <person name="Yang X."/>
            <person name="Yeager S."/>
            <person name="Yee E."/>
            <person name="Young G."/>
            <person name="Zainoun J."/>
            <person name="Zembeck L."/>
            <person name="Zimmer A."/>
            <person name="Zody M."/>
            <person name="Lander E."/>
        </authorList>
    </citation>
    <scope>NUCLEOTIDE SEQUENCE [LARGE SCALE GENOMIC DNA]</scope>
</reference>
<dbReference type="InterPro" id="IPR001192">
    <property type="entry name" value="PI-PLC_fam"/>
</dbReference>
<reference evidence="4" key="2">
    <citation type="submission" date="2025-08" db="UniProtKB">
        <authorList>
            <consortium name="Ensembl"/>
        </authorList>
    </citation>
    <scope>IDENTIFICATION</scope>
</reference>
<dbReference type="SUPFAM" id="SSF51695">
    <property type="entry name" value="PLC-like phosphodiesterases"/>
    <property type="match status" value="1"/>
</dbReference>
<dbReference type="GO" id="GO:0005886">
    <property type="term" value="C:plasma membrane"/>
    <property type="evidence" value="ECO:0007669"/>
    <property type="project" value="TreeGrafter"/>
</dbReference>
<dbReference type="Gene3D" id="3.20.20.190">
    <property type="entry name" value="Phosphatidylinositol (PI) phosphodiesterase"/>
    <property type="match status" value="1"/>
</dbReference>
<dbReference type="HOGENOM" id="CLU_090199_1_0_1"/>
<dbReference type="Gene3D" id="2.60.40.150">
    <property type="entry name" value="C2 domain"/>
    <property type="match status" value="1"/>
</dbReference>
<dbReference type="InterPro" id="IPR017946">
    <property type="entry name" value="PLC-like_Pdiesterase_TIM-brl"/>
</dbReference>
<keyword evidence="5" id="KW-1185">Reference proteome</keyword>
<dbReference type="InterPro" id="IPR001711">
    <property type="entry name" value="PLipase_C_Pinositol-sp_Y"/>
</dbReference>
<dbReference type="SMART" id="SM00239">
    <property type="entry name" value="C2"/>
    <property type="match status" value="1"/>
</dbReference>
<keyword evidence="1" id="KW-0443">Lipid metabolism</keyword>
<dbReference type="PROSITE" id="PS50008">
    <property type="entry name" value="PIPLC_Y_DOMAIN"/>
    <property type="match status" value="1"/>
</dbReference>
<dbReference type="STRING" id="51511.ENSCSAVP00000010854"/>
<dbReference type="SUPFAM" id="SSF49562">
    <property type="entry name" value="C2 domain (Calcium/lipid-binding domain, CaLB)"/>
    <property type="match status" value="1"/>
</dbReference>
<organism evidence="4 5">
    <name type="scientific">Ciona savignyi</name>
    <name type="common">Pacific transparent sea squirt</name>
    <dbReference type="NCBI Taxonomy" id="51511"/>
    <lineage>
        <taxon>Eukaryota</taxon>
        <taxon>Metazoa</taxon>
        <taxon>Chordata</taxon>
        <taxon>Tunicata</taxon>
        <taxon>Ascidiacea</taxon>
        <taxon>Phlebobranchia</taxon>
        <taxon>Cionidae</taxon>
        <taxon>Ciona</taxon>
    </lineage>
</organism>
<dbReference type="PROSITE" id="PS50004">
    <property type="entry name" value="C2"/>
    <property type="match status" value="1"/>
</dbReference>
<sequence length="229" mass="25472">MSLYESQGDEFALHNQWQLVRIYPKGTRTNSSNYNPLAMWNSGCQIVALNYQTEDRDTHINDALFRSNGGCGYVLKPNCLLSGNFDANKISKDSPFAKPTKLVIRVISAQQLPKPKSSKKSDVIDPYVIVSISGCDIDKQSKATSVVDDNGFNPTWETEPELTFNVTMPQMAFVTFDVMDKDAVGDDDLVGTYTLPFHSLAKGYRHVHLCTLGSKPLLPATLFINIKQT</sequence>
<dbReference type="CDD" id="cd00275">
    <property type="entry name" value="C2_PLC_like"/>
    <property type="match status" value="1"/>
</dbReference>
<dbReference type="InParanoid" id="H2YZU2"/>
<feature type="domain" description="PI-PLC Y-box" evidence="3">
    <location>
        <begin position="2"/>
        <end position="80"/>
    </location>
</feature>
<evidence type="ECO:0000313" key="5">
    <source>
        <dbReference type="Proteomes" id="UP000007875"/>
    </source>
</evidence>
<dbReference type="GeneTree" id="ENSGT00940000167636"/>
<evidence type="ECO:0000256" key="1">
    <source>
        <dbReference type="RuleBase" id="RU361133"/>
    </source>
</evidence>
<evidence type="ECO:0000313" key="4">
    <source>
        <dbReference type="Ensembl" id="ENSCSAVP00000010854.1"/>
    </source>
</evidence>
<evidence type="ECO:0000259" key="2">
    <source>
        <dbReference type="PROSITE" id="PS50004"/>
    </source>
</evidence>
<dbReference type="OMA" id="PIISWIC"/>
<dbReference type="Ensembl" id="ENSCSAVT00000010985.1">
    <property type="protein sequence ID" value="ENSCSAVP00000010854.1"/>
    <property type="gene ID" value="ENSCSAVG00000006360.1"/>
</dbReference>
<keyword evidence="1" id="KW-0378">Hydrolase</keyword>
<keyword evidence="1" id="KW-0442">Lipid degradation</keyword>
<dbReference type="PANTHER" id="PTHR10336:SF209">
    <property type="entry name" value="PHOSPHOINOSITIDE PHOSPHOLIPASE C"/>
    <property type="match status" value="1"/>
</dbReference>
<protein>
    <recommendedName>
        <fullName evidence="1">Phosphoinositide phospholipase C</fullName>
        <ecNumber evidence="1">3.1.4.11</ecNumber>
    </recommendedName>
</protein>
<comment type="catalytic activity">
    <reaction evidence="1">
        <text>a 1,2-diacyl-sn-glycero-3-phospho-(1D-myo-inositol-4,5-bisphosphate) + H2O = 1D-myo-inositol 1,4,5-trisphosphate + a 1,2-diacyl-sn-glycerol + H(+)</text>
        <dbReference type="Rhea" id="RHEA:33179"/>
        <dbReference type="ChEBI" id="CHEBI:15377"/>
        <dbReference type="ChEBI" id="CHEBI:15378"/>
        <dbReference type="ChEBI" id="CHEBI:17815"/>
        <dbReference type="ChEBI" id="CHEBI:58456"/>
        <dbReference type="ChEBI" id="CHEBI:203600"/>
        <dbReference type="EC" id="3.1.4.11"/>
    </reaction>
</comment>
<dbReference type="GO" id="GO:0004435">
    <property type="term" value="F:phosphatidylinositol-4,5-bisphosphate phospholipase C activity"/>
    <property type="evidence" value="ECO:0007669"/>
    <property type="project" value="UniProtKB-EC"/>
</dbReference>
<dbReference type="SMART" id="SM00149">
    <property type="entry name" value="PLCYc"/>
    <property type="match status" value="1"/>
</dbReference>
<dbReference type="InterPro" id="IPR035892">
    <property type="entry name" value="C2_domain_sf"/>
</dbReference>
<accession>H2YZU2</accession>
<dbReference type="Proteomes" id="UP000007875">
    <property type="component" value="Unassembled WGS sequence"/>
</dbReference>
<dbReference type="EC" id="3.1.4.11" evidence="1"/>
<dbReference type="Pfam" id="PF00387">
    <property type="entry name" value="PI-PLC-Y"/>
    <property type="match status" value="1"/>
</dbReference>
<dbReference type="eggNOG" id="KOG0169">
    <property type="taxonomic scope" value="Eukaryota"/>
</dbReference>
<dbReference type="PRINTS" id="PR00390">
    <property type="entry name" value="PHPHLIPASEC"/>
</dbReference>
<dbReference type="InterPro" id="IPR000008">
    <property type="entry name" value="C2_dom"/>
</dbReference>
<proteinExistence type="predicted"/>
<dbReference type="PANTHER" id="PTHR10336">
    <property type="entry name" value="PHOSPHOINOSITIDE-SPECIFIC PHOSPHOLIPASE C FAMILY PROTEIN"/>
    <property type="match status" value="1"/>
</dbReference>
<dbReference type="GO" id="GO:0016042">
    <property type="term" value="P:lipid catabolic process"/>
    <property type="evidence" value="ECO:0007669"/>
    <property type="project" value="UniProtKB-KW"/>
</dbReference>
<dbReference type="GO" id="GO:0035556">
    <property type="term" value="P:intracellular signal transduction"/>
    <property type="evidence" value="ECO:0007669"/>
    <property type="project" value="InterPro"/>
</dbReference>
<dbReference type="AlphaFoldDB" id="H2YZU2"/>
<feature type="domain" description="C2" evidence="2">
    <location>
        <begin position="81"/>
        <end position="211"/>
    </location>
</feature>
<reference evidence="4" key="3">
    <citation type="submission" date="2025-09" db="UniProtKB">
        <authorList>
            <consortium name="Ensembl"/>
        </authorList>
    </citation>
    <scope>IDENTIFICATION</scope>
</reference>
<name>H2YZU2_CIOSA</name>